<reference evidence="2" key="1">
    <citation type="journal article" date="2023" name="G3 (Bethesda)">
        <title>Genome assembly and association tests identify interacting loci associated with vigor, precocity, and sex in interspecific pistachio rootstocks.</title>
        <authorList>
            <person name="Palmer W."/>
            <person name="Jacygrad E."/>
            <person name="Sagayaradj S."/>
            <person name="Cavanaugh K."/>
            <person name="Han R."/>
            <person name="Bertier L."/>
            <person name="Beede B."/>
            <person name="Kafkas S."/>
            <person name="Golino D."/>
            <person name="Preece J."/>
            <person name="Michelmore R."/>
        </authorList>
    </citation>
    <scope>NUCLEOTIDE SEQUENCE [LARGE SCALE GENOMIC DNA]</scope>
</reference>
<accession>A0ACC1A8V8</accession>
<organism evidence="1 2">
    <name type="scientific">Pistacia atlantica</name>
    <dbReference type="NCBI Taxonomy" id="434234"/>
    <lineage>
        <taxon>Eukaryota</taxon>
        <taxon>Viridiplantae</taxon>
        <taxon>Streptophyta</taxon>
        <taxon>Embryophyta</taxon>
        <taxon>Tracheophyta</taxon>
        <taxon>Spermatophyta</taxon>
        <taxon>Magnoliopsida</taxon>
        <taxon>eudicotyledons</taxon>
        <taxon>Gunneridae</taxon>
        <taxon>Pentapetalae</taxon>
        <taxon>rosids</taxon>
        <taxon>malvids</taxon>
        <taxon>Sapindales</taxon>
        <taxon>Anacardiaceae</taxon>
        <taxon>Pistacia</taxon>
    </lineage>
</organism>
<comment type="caution">
    <text evidence="1">The sequence shown here is derived from an EMBL/GenBank/DDBJ whole genome shotgun (WGS) entry which is preliminary data.</text>
</comment>
<evidence type="ECO:0000313" key="2">
    <source>
        <dbReference type="Proteomes" id="UP001164250"/>
    </source>
</evidence>
<keyword evidence="2" id="KW-1185">Reference proteome</keyword>
<sequence length="60" mass="6447">MNWTRGRIIGRGSSAAVSIATDDRTGKVFAVKSADVSKSELLRREQGNSLYVDVSSNCSV</sequence>
<protein>
    <submittedName>
        <fullName evidence="1">Uncharacterized protein</fullName>
    </submittedName>
</protein>
<name>A0ACC1A8V8_9ROSI</name>
<gene>
    <name evidence="1" type="ORF">Patl1_09971</name>
</gene>
<dbReference type="Proteomes" id="UP001164250">
    <property type="component" value="Chromosome 12"/>
</dbReference>
<dbReference type="EMBL" id="CM047908">
    <property type="protein sequence ID" value="KAJ0082679.1"/>
    <property type="molecule type" value="Genomic_DNA"/>
</dbReference>
<evidence type="ECO:0000313" key="1">
    <source>
        <dbReference type="EMBL" id="KAJ0082679.1"/>
    </source>
</evidence>
<proteinExistence type="predicted"/>